<dbReference type="InterPro" id="IPR050833">
    <property type="entry name" value="Poly_Biosynth_Transport"/>
</dbReference>
<feature type="transmembrane region" description="Helical" evidence="6">
    <location>
        <begin position="440"/>
        <end position="463"/>
    </location>
</feature>
<feature type="transmembrane region" description="Helical" evidence="6">
    <location>
        <begin position="328"/>
        <end position="350"/>
    </location>
</feature>
<dbReference type="Proteomes" id="UP000460412">
    <property type="component" value="Unassembled WGS sequence"/>
</dbReference>
<evidence type="ECO:0000313" key="7">
    <source>
        <dbReference type="EMBL" id="MXP78689.1"/>
    </source>
</evidence>
<dbReference type="AlphaFoldDB" id="A0A7X3MLR0"/>
<evidence type="ECO:0000256" key="3">
    <source>
        <dbReference type="ARBA" id="ARBA00022692"/>
    </source>
</evidence>
<feature type="transmembrane region" description="Helical" evidence="6">
    <location>
        <begin position="210"/>
        <end position="227"/>
    </location>
</feature>
<evidence type="ECO:0000256" key="1">
    <source>
        <dbReference type="ARBA" id="ARBA00004651"/>
    </source>
</evidence>
<evidence type="ECO:0000313" key="8">
    <source>
        <dbReference type="Proteomes" id="UP000460412"/>
    </source>
</evidence>
<feature type="transmembrane region" description="Helical" evidence="6">
    <location>
        <begin position="414"/>
        <end position="434"/>
    </location>
</feature>
<keyword evidence="8" id="KW-1185">Reference proteome</keyword>
<keyword evidence="2" id="KW-1003">Cell membrane</keyword>
<evidence type="ECO:0000256" key="4">
    <source>
        <dbReference type="ARBA" id="ARBA00022989"/>
    </source>
</evidence>
<feature type="transmembrane region" description="Helical" evidence="6">
    <location>
        <begin position="114"/>
        <end position="136"/>
    </location>
</feature>
<feature type="transmembrane region" description="Helical" evidence="6">
    <location>
        <begin position="87"/>
        <end position="108"/>
    </location>
</feature>
<keyword evidence="4 6" id="KW-1133">Transmembrane helix</keyword>
<evidence type="ECO:0000256" key="2">
    <source>
        <dbReference type="ARBA" id="ARBA00022475"/>
    </source>
</evidence>
<evidence type="ECO:0000256" key="6">
    <source>
        <dbReference type="SAM" id="Phobius"/>
    </source>
</evidence>
<feature type="transmembrane region" description="Helical" evidence="6">
    <location>
        <begin position="357"/>
        <end position="377"/>
    </location>
</feature>
<dbReference type="Pfam" id="PF01943">
    <property type="entry name" value="Polysacc_synt"/>
    <property type="match status" value="1"/>
</dbReference>
<evidence type="ECO:0000256" key="5">
    <source>
        <dbReference type="ARBA" id="ARBA00023136"/>
    </source>
</evidence>
<feature type="transmembrane region" description="Helical" evidence="6">
    <location>
        <begin position="143"/>
        <end position="164"/>
    </location>
</feature>
<feature type="transmembrane region" description="Helical" evidence="6">
    <location>
        <begin position="383"/>
        <end position="402"/>
    </location>
</feature>
<dbReference type="EMBL" id="WUQX01000001">
    <property type="protein sequence ID" value="MXP78689.1"/>
    <property type="molecule type" value="Genomic_DNA"/>
</dbReference>
<feature type="transmembrane region" description="Helical" evidence="6">
    <location>
        <begin position="170"/>
        <end position="190"/>
    </location>
</feature>
<dbReference type="CDD" id="cd13128">
    <property type="entry name" value="MATE_Wzx_like"/>
    <property type="match status" value="1"/>
</dbReference>
<dbReference type="PANTHER" id="PTHR30250:SF11">
    <property type="entry name" value="O-ANTIGEN TRANSPORTER-RELATED"/>
    <property type="match status" value="1"/>
</dbReference>
<name>A0A7X3MLR0_9FIRM</name>
<gene>
    <name evidence="7" type="ORF">GN277_26115</name>
</gene>
<protein>
    <submittedName>
        <fullName evidence="7">Oligosaccharide flippase family protein</fullName>
    </submittedName>
</protein>
<feature type="transmembrane region" description="Helical" evidence="6">
    <location>
        <begin position="43"/>
        <end position="66"/>
    </location>
</feature>
<feature type="transmembrane region" description="Helical" evidence="6">
    <location>
        <begin position="12"/>
        <end position="31"/>
    </location>
</feature>
<feature type="transmembrane region" description="Helical" evidence="6">
    <location>
        <begin position="290"/>
        <end position="316"/>
    </location>
</feature>
<dbReference type="RefSeq" id="WP_159755644.1">
    <property type="nucleotide sequence ID" value="NZ_WUQX01000001.1"/>
</dbReference>
<proteinExistence type="predicted"/>
<reference evidence="7 8" key="1">
    <citation type="submission" date="2019-12" db="EMBL/GenBank/DDBJ databases">
        <title>Sporaefaciens musculi gen. nov., sp. nov., a novel bacterium isolated from the caecum of an obese mouse.</title>
        <authorList>
            <person name="Rasmussen T.S."/>
            <person name="Streidl T."/>
            <person name="Hitch T.C.A."/>
            <person name="Wortmann E."/>
            <person name="Deptula P."/>
            <person name="Hansen M."/>
            <person name="Nielsen D.S."/>
            <person name="Clavel T."/>
            <person name="Vogensen F.K."/>
        </authorList>
    </citation>
    <scope>NUCLEOTIDE SEQUENCE [LARGE SCALE GENOMIC DNA]</scope>
    <source>
        <strain evidence="7 8">WCA-9-b2</strain>
    </source>
</reference>
<feature type="transmembrane region" description="Helical" evidence="6">
    <location>
        <begin position="247"/>
        <end position="269"/>
    </location>
</feature>
<comment type="caution">
    <text evidence="7">The sequence shown here is derived from an EMBL/GenBank/DDBJ whole genome shotgun (WGS) entry which is preliminary data.</text>
</comment>
<accession>A0A7X3MLR0</accession>
<keyword evidence="5 6" id="KW-0472">Membrane</keyword>
<sequence>MNKKSIGINAVINGGKTMLSVIFPLITFPYISRILEVDNLGRYNFSHSVIDYFYLLSSLGIGTYAVREGTRYRNSRKEISRFTSEVFTINVFSTVVSYLILCLTMLFSDKLHEYASIIMVLSVSMIFTTIGCEWVYTIYEEYLYIAIRTVVFQIISLILLFVFVREKDDVLWYAAVIVVSNSGANIINLLGLKKYCTIHICLNKRIFTHLIPVLVLFANSIATRIYVNSDITILGFLTSDYNVGIYTIASKIYSIAKQVLSAVIIVSIPRLSLLWGQNRKKEYAALANRILYILVTFVVPASIGMFCLSKEIILVVSTEKFISANTPLRILCLALLVCLFNWFFTSCILIPGKKEKYVLLATAVSALINVILNFILIPYFEESAAAVTTLVAEACSLIICLWNSKDLIKIEIRWKDIISTVFGCAFIYVGCMLIKSFNLTPLICMFSSVAVSVIGYMCILLVLKNQSLTSMKDEIGKKIKKKY</sequence>
<dbReference type="InterPro" id="IPR002797">
    <property type="entry name" value="Polysacc_synth"/>
</dbReference>
<comment type="subcellular location">
    <subcellularLocation>
        <location evidence="1">Cell membrane</location>
        <topology evidence="1">Multi-pass membrane protein</topology>
    </subcellularLocation>
</comment>
<dbReference type="GO" id="GO:0005886">
    <property type="term" value="C:plasma membrane"/>
    <property type="evidence" value="ECO:0007669"/>
    <property type="project" value="UniProtKB-SubCell"/>
</dbReference>
<keyword evidence="3 6" id="KW-0812">Transmembrane</keyword>
<organism evidence="7 8">
    <name type="scientific">Sporofaciens musculi</name>
    <dbReference type="NCBI Taxonomy" id="2681861"/>
    <lineage>
        <taxon>Bacteria</taxon>
        <taxon>Bacillati</taxon>
        <taxon>Bacillota</taxon>
        <taxon>Clostridia</taxon>
        <taxon>Lachnospirales</taxon>
        <taxon>Lachnospiraceae</taxon>
        <taxon>Sporofaciens</taxon>
    </lineage>
</organism>
<dbReference type="PANTHER" id="PTHR30250">
    <property type="entry name" value="PST FAMILY PREDICTED COLANIC ACID TRANSPORTER"/>
    <property type="match status" value="1"/>
</dbReference>